<sequence length="54" mass="6433">MVRMSAKKMEEWKQWWVCLVMMKRIKIIGIHHHVLTLKKINNQCLMIGGREASP</sequence>
<proteinExistence type="predicted"/>
<name>A0A816KKJ1_BRANA</name>
<protein>
    <submittedName>
        <fullName evidence="1">(rape) hypothetical protein</fullName>
    </submittedName>
</protein>
<dbReference type="EMBL" id="HG994366">
    <property type="protein sequence ID" value="CAF1919700.1"/>
    <property type="molecule type" value="Genomic_DNA"/>
</dbReference>
<dbReference type="Proteomes" id="UP001295469">
    <property type="component" value="Chromosome C02"/>
</dbReference>
<reference evidence="1" key="1">
    <citation type="submission" date="2021-01" db="EMBL/GenBank/DDBJ databases">
        <authorList>
            <consortium name="Genoscope - CEA"/>
            <person name="William W."/>
        </authorList>
    </citation>
    <scope>NUCLEOTIDE SEQUENCE</scope>
</reference>
<dbReference type="AlphaFoldDB" id="A0A816KKJ1"/>
<accession>A0A816KKJ1</accession>
<organism evidence="1">
    <name type="scientific">Brassica napus</name>
    <name type="common">Rape</name>
    <dbReference type="NCBI Taxonomy" id="3708"/>
    <lineage>
        <taxon>Eukaryota</taxon>
        <taxon>Viridiplantae</taxon>
        <taxon>Streptophyta</taxon>
        <taxon>Embryophyta</taxon>
        <taxon>Tracheophyta</taxon>
        <taxon>Spermatophyta</taxon>
        <taxon>Magnoliopsida</taxon>
        <taxon>eudicotyledons</taxon>
        <taxon>Gunneridae</taxon>
        <taxon>Pentapetalae</taxon>
        <taxon>rosids</taxon>
        <taxon>malvids</taxon>
        <taxon>Brassicales</taxon>
        <taxon>Brassicaceae</taxon>
        <taxon>Brassiceae</taxon>
        <taxon>Brassica</taxon>
    </lineage>
</organism>
<gene>
    <name evidence="1" type="ORF">DARMORV10_C02P49420.1</name>
</gene>
<evidence type="ECO:0000313" key="1">
    <source>
        <dbReference type="EMBL" id="CAF1919700.1"/>
    </source>
</evidence>